<dbReference type="GeneID" id="79836508"/>
<dbReference type="Proteomes" id="UP000324870">
    <property type="component" value="Unassembled WGS sequence"/>
</dbReference>
<protein>
    <submittedName>
        <fullName evidence="3">DUF177 domain-containing protein</fullName>
    </submittedName>
</protein>
<dbReference type="OMA" id="DPRWDKL"/>
<reference evidence="2 4" key="1">
    <citation type="journal article" date="2019" name="Nat. Med.">
        <title>A library of human gut bacterial isolates paired with longitudinal multiomics data enables mechanistic microbiome research.</title>
        <authorList>
            <person name="Poyet M."/>
            <person name="Groussin M."/>
            <person name="Gibbons S.M."/>
            <person name="Avila-Pacheco J."/>
            <person name="Jiang X."/>
            <person name="Kearney S.M."/>
            <person name="Perrotta A.R."/>
            <person name="Berdy B."/>
            <person name="Zhao S."/>
            <person name="Lieberman T.D."/>
            <person name="Swanson P.K."/>
            <person name="Smith M."/>
            <person name="Roesemann S."/>
            <person name="Alexander J.E."/>
            <person name="Rich S.A."/>
            <person name="Livny J."/>
            <person name="Vlamakis H."/>
            <person name="Clish C."/>
            <person name="Bullock K."/>
            <person name="Deik A."/>
            <person name="Scott J."/>
            <person name="Pierce K.A."/>
            <person name="Xavier R.J."/>
            <person name="Alm E.J."/>
        </authorList>
    </citation>
    <scope>NUCLEOTIDE SEQUENCE [LARGE SCALE GENOMIC DNA]</scope>
    <source>
        <strain evidence="2 4">BIOML-A1</strain>
    </source>
</reference>
<evidence type="ECO:0000313" key="4">
    <source>
        <dbReference type="Proteomes" id="UP000324870"/>
    </source>
</evidence>
<dbReference type="InterPro" id="IPR003772">
    <property type="entry name" value="YceD"/>
</dbReference>
<dbReference type="EMBL" id="BQOL01000001">
    <property type="protein sequence ID" value="GKI18230.1"/>
    <property type="molecule type" value="Genomic_DNA"/>
</dbReference>
<dbReference type="RefSeq" id="WP_014774706.1">
    <property type="nucleotide sequence ID" value="NZ_AP025581.1"/>
</dbReference>
<dbReference type="Pfam" id="PF02620">
    <property type="entry name" value="YceD"/>
    <property type="match status" value="1"/>
</dbReference>
<dbReference type="Proteomes" id="UP001181347">
    <property type="component" value="Unassembled WGS sequence"/>
</dbReference>
<dbReference type="EMBL" id="JAWDES010000004">
    <property type="protein sequence ID" value="MDU0259499.1"/>
    <property type="molecule type" value="Genomic_DNA"/>
</dbReference>
<sequence length="194" mass="22171">MGVTKRYTIAYKGLKPGLHDFRFEVDGSLFEEFESPEIKDGACEVTVALERGEAMLTLDVTVDGSVVVECDRCLEECRIPVHYQGRLLVKFSDEVHEYDGEVMWLLPMEDEIDLKQYIYESIVLSLPYQRVHPEGECNPEMLERFRIVSDSELAAVEARAGAQEHDGGEWAKLAALKERMEAQEPQEEDRTPEK</sequence>
<proteinExistence type="predicted"/>
<reference evidence="3" key="3">
    <citation type="submission" date="2023-10" db="EMBL/GenBank/DDBJ databases">
        <title>Genome Sequence of the Bacteria from From Gut Wall in Crohn's Disease.</title>
        <authorList>
            <person name="Rodriguez-Palacios A."/>
        </authorList>
    </citation>
    <scope>NUCLEOTIDE SEQUENCE</scope>
    <source>
        <strain evidence="3">CavFT-hAR58</strain>
    </source>
</reference>
<dbReference type="AlphaFoldDB" id="A0A5B5VPN5"/>
<evidence type="ECO:0000313" key="3">
    <source>
        <dbReference type="EMBL" id="MDU0259499.1"/>
    </source>
</evidence>
<accession>A0A5B5VPN5</accession>
<keyword evidence="4" id="KW-1185">Reference proteome</keyword>
<dbReference type="EMBL" id="VVND01000013">
    <property type="protein sequence ID" value="KAA3159022.1"/>
    <property type="molecule type" value="Genomic_DNA"/>
</dbReference>
<name>A0A5B5VPN5_9BACT</name>
<evidence type="ECO:0000313" key="1">
    <source>
        <dbReference type="EMBL" id="GKI18230.1"/>
    </source>
</evidence>
<gene>
    <name evidence="1" type="ORF">CE91St16_11380</name>
    <name evidence="2" type="ORF">F2A26_09085</name>
    <name evidence="3" type="ORF">RVH17_05110</name>
</gene>
<evidence type="ECO:0000313" key="2">
    <source>
        <dbReference type="EMBL" id="KAA3159022.1"/>
    </source>
</evidence>
<organism evidence="3 5">
    <name type="scientific">Alistipes finegoldii</name>
    <dbReference type="NCBI Taxonomy" id="214856"/>
    <lineage>
        <taxon>Bacteria</taxon>
        <taxon>Pseudomonadati</taxon>
        <taxon>Bacteroidota</taxon>
        <taxon>Bacteroidia</taxon>
        <taxon>Bacteroidales</taxon>
        <taxon>Rikenellaceae</taxon>
        <taxon>Alistipes</taxon>
    </lineage>
</organism>
<dbReference type="Proteomes" id="UP001055105">
    <property type="component" value="Unassembled WGS sequence"/>
</dbReference>
<evidence type="ECO:0000313" key="5">
    <source>
        <dbReference type="Proteomes" id="UP001181347"/>
    </source>
</evidence>
<comment type="caution">
    <text evidence="3">The sequence shown here is derived from an EMBL/GenBank/DDBJ whole genome shotgun (WGS) entry which is preliminary data.</text>
</comment>
<reference evidence="1" key="2">
    <citation type="submission" date="2022-01" db="EMBL/GenBank/DDBJ databases">
        <title>Novel bile acid biosynthetic pathways are enriched in the microbiome of centenarians.</title>
        <authorList>
            <person name="Sato Y."/>
            <person name="Atarashi K."/>
            <person name="Plichta R.D."/>
            <person name="Arai Y."/>
            <person name="Sasajima S."/>
            <person name="Kearney M.S."/>
            <person name="Suda W."/>
            <person name="Takeshita K."/>
            <person name="Sasaki T."/>
            <person name="Okamoto S."/>
            <person name="Skelly N.A."/>
            <person name="Okamura Y."/>
            <person name="Vlamakis H."/>
            <person name="Li Y."/>
            <person name="Tanoue T."/>
            <person name="Takei H."/>
            <person name="Nittono H."/>
            <person name="Narushima S."/>
            <person name="Irie J."/>
            <person name="Itoh H."/>
            <person name="Moriya K."/>
            <person name="Sugiura Y."/>
            <person name="Suematsu M."/>
            <person name="Moritoki N."/>
            <person name="Shibata S."/>
            <person name="Littman R.D."/>
            <person name="Fischbach A.M."/>
            <person name="Uwamino Y."/>
            <person name="Inoue T."/>
            <person name="Honda A."/>
            <person name="Hattori M."/>
            <person name="Murai T."/>
            <person name="Xavier J.R."/>
            <person name="Hirose N."/>
            <person name="Honda K."/>
        </authorList>
    </citation>
    <scope>NUCLEOTIDE SEQUENCE</scope>
    <source>
        <strain evidence="1">CE91-St16</strain>
    </source>
</reference>